<evidence type="ECO:0000313" key="3">
    <source>
        <dbReference type="Proteomes" id="UP000824120"/>
    </source>
</evidence>
<gene>
    <name evidence="2" type="ORF">H5410_043216</name>
</gene>
<dbReference type="AlphaFoldDB" id="A0A9J5Y0S3"/>
<accession>A0A9J5Y0S3</accession>
<dbReference type="EMBL" id="JACXVP010000008">
    <property type="protein sequence ID" value="KAG5592702.1"/>
    <property type="molecule type" value="Genomic_DNA"/>
</dbReference>
<feature type="region of interest" description="Disordered" evidence="1">
    <location>
        <begin position="24"/>
        <end position="44"/>
    </location>
</feature>
<feature type="compositionally biased region" description="Basic and acidic residues" evidence="1">
    <location>
        <begin position="101"/>
        <end position="133"/>
    </location>
</feature>
<proteinExistence type="predicted"/>
<sequence length="133" mass="14845">MGDYLGKLLEKWLIVDIPLGIPPITVEGENNKGPILLSDDGESEQDCEVLKNIGEDGRKIRMMEPSGGTCEEISDNSEEESDPDSKSKNDEESAEEESDYEECKSSYKKDCDNHNKLTPPEDKEHVSVKETLP</sequence>
<evidence type="ECO:0000313" key="2">
    <source>
        <dbReference type="EMBL" id="KAG5592702.1"/>
    </source>
</evidence>
<reference evidence="2 3" key="1">
    <citation type="submission" date="2020-09" db="EMBL/GenBank/DDBJ databases">
        <title>De no assembly of potato wild relative species, Solanum commersonii.</title>
        <authorList>
            <person name="Cho K."/>
        </authorList>
    </citation>
    <scope>NUCLEOTIDE SEQUENCE [LARGE SCALE GENOMIC DNA]</scope>
    <source>
        <strain evidence="2">LZ3.2</strain>
        <tissue evidence="2">Leaf</tissue>
    </source>
</reference>
<organism evidence="2 3">
    <name type="scientific">Solanum commersonii</name>
    <name type="common">Commerson's wild potato</name>
    <name type="synonym">Commerson's nightshade</name>
    <dbReference type="NCBI Taxonomy" id="4109"/>
    <lineage>
        <taxon>Eukaryota</taxon>
        <taxon>Viridiplantae</taxon>
        <taxon>Streptophyta</taxon>
        <taxon>Embryophyta</taxon>
        <taxon>Tracheophyta</taxon>
        <taxon>Spermatophyta</taxon>
        <taxon>Magnoliopsida</taxon>
        <taxon>eudicotyledons</taxon>
        <taxon>Gunneridae</taxon>
        <taxon>Pentapetalae</taxon>
        <taxon>asterids</taxon>
        <taxon>lamiids</taxon>
        <taxon>Solanales</taxon>
        <taxon>Solanaceae</taxon>
        <taxon>Solanoideae</taxon>
        <taxon>Solaneae</taxon>
        <taxon>Solanum</taxon>
    </lineage>
</organism>
<keyword evidence="3" id="KW-1185">Reference proteome</keyword>
<feature type="region of interest" description="Disordered" evidence="1">
    <location>
        <begin position="58"/>
        <end position="133"/>
    </location>
</feature>
<name>A0A9J5Y0S3_SOLCO</name>
<comment type="caution">
    <text evidence="2">The sequence shown here is derived from an EMBL/GenBank/DDBJ whole genome shotgun (WGS) entry which is preliminary data.</text>
</comment>
<feature type="compositionally biased region" description="Acidic residues" evidence="1">
    <location>
        <begin position="72"/>
        <end position="82"/>
    </location>
</feature>
<dbReference type="Proteomes" id="UP000824120">
    <property type="component" value="Chromosome 8"/>
</dbReference>
<evidence type="ECO:0000256" key="1">
    <source>
        <dbReference type="SAM" id="MobiDB-lite"/>
    </source>
</evidence>
<protein>
    <submittedName>
        <fullName evidence="2">Uncharacterized protein</fullName>
    </submittedName>
</protein>